<reference evidence="2" key="1">
    <citation type="submission" date="2021-01" db="EMBL/GenBank/DDBJ databases">
        <authorList>
            <person name="Li R."/>
            <person name="Bekaert M."/>
        </authorList>
    </citation>
    <scope>NUCLEOTIDE SEQUENCE</scope>
    <source>
        <strain evidence="2">Farmed</strain>
    </source>
</reference>
<feature type="compositionally biased region" description="Low complexity" evidence="1">
    <location>
        <begin position="225"/>
        <end position="236"/>
    </location>
</feature>
<evidence type="ECO:0000256" key="1">
    <source>
        <dbReference type="SAM" id="MobiDB-lite"/>
    </source>
</evidence>
<evidence type="ECO:0000313" key="2">
    <source>
        <dbReference type="EMBL" id="CAE1254353.1"/>
    </source>
</evidence>
<accession>A0A812BXZ5</accession>
<feature type="compositionally biased region" description="Basic and acidic residues" evidence="1">
    <location>
        <begin position="129"/>
        <end position="149"/>
    </location>
</feature>
<evidence type="ECO:0000313" key="3">
    <source>
        <dbReference type="Proteomes" id="UP000597762"/>
    </source>
</evidence>
<keyword evidence="3" id="KW-1185">Reference proteome</keyword>
<feature type="compositionally biased region" description="Pro residues" evidence="1">
    <location>
        <begin position="206"/>
        <end position="224"/>
    </location>
</feature>
<dbReference type="Proteomes" id="UP000597762">
    <property type="component" value="Unassembled WGS sequence"/>
</dbReference>
<proteinExistence type="predicted"/>
<comment type="caution">
    <text evidence="2">The sequence shown here is derived from an EMBL/GenBank/DDBJ whole genome shotgun (WGS) entry which is preliminary data.</text>
</comment>
<dbReference type="AlphaFoldDB" id="A0A812BXZ5"/>
<name>A0A812BXZ5_ACAPH</name>
<organism evidence="2 3">
    <name type="scientific">Acanthosepion pharaonis</name>
    <name type="common">Pharaoh cuttlefish</name>
    <name type="synonym">Sepia pharaonis</name>
    <dbReference type="NCBI Taxonomy" id="158019"/>
    <lineage>
        <taxon>Eukaryota</taxon>
        <taxon>Metazoa</taxon>
        <taxon>Spiralia</taxon>
        <taxon>Lophotrochozoa</taxon>
        <taxon>Mollusca</taxon>
        <taxon>Cephalopoda</taxon>
        <taxon>Coleoidea</taxon>
        <taxon>Decapodiformes</taxon>
        <taxon>Sepiida</taxon>
        <taxon>Sepiina</taxon>
        <taxon>Sepiidae</taxon>
        <taxon>Acanthosepion</taxon>
    </lineage>
</organism>
<feature type="region of interest" description="Disordered" evidence="1">
    <location>
        <begin position="41"/>
        <end position="243"/>
    </location>
</feature>
<sequence>MAQCQLQEETPTPATPLVNFVSVGPVEQPVIYPKRVLGRHRNCNRKNTTAYESTDTRAKVAKKKKGPGEWTQVLKKGRKVASSSYQQDVPKEIKKPKEPLQEQKRDQHQQQQKGEQKKSQLEQECQQGQKKEKSQEMQHKDPQLEQEHEVEMDEMPPLRSASFRRPWTKPSPTPSLLPQSKNWKNKIRSLSIRAQLSRLPKNSTIPNPPPVPNTPPSNTPPPDSTPTNSTPPSTSPQKNDHFIIANSSCETHFEHFELAFLLIKKN</sequence>
<protein>
    <submittedName>
        <fullName evidence="2">Uncharacterized protein</fullName>
    </submittedName>
</protein>
<gene>
    <name evidence="2" type="ORF">SPHA_28895</name>
</gene>
<feature type="compositionally biased region" description="Basic and acidic residues" evidence="1">
    <location>
        <begin position="89"/>
        <end position="121"/>
    </location>
</feature>
<dbReference type="EMBL" id="CAHIKZ030001141">
    <property type="protein sequence ID" value="CAE1254353.1"/>
    <property type="molecule type" value="Genomic_DNA"/>
</dbReference>